<dbReference type="GO" id="GO:0005524">
    <property type="term" value="F:ATP binding"/>
    <property type="evidence" value="ECO:0007669"/>
    <property type="project" value="UniProtKB-KW"/>
</dbReference>
<reference evidence="10" key="3">
    <citation type="submission" date="2023-06" db="EMBL/GenBank/DDBJ databases">
        <title>Draft Genome Sequences of lactic acid bacteria strains isolated from fermented milk products.</title>
        <authorList>
            <person name="Elcheninov A.G."/>
            <person name="Klyukina A."/>
            <person name="Zayulina K.S."/>
            <person name="Gavirova L.A."/>
            <person name="Shcherbakova P.A."/>
            <person name="Shestakov A.I."/>
            <person name="Kublanov I.V."/>
            <person name="Kochetkova T.V."/>
        </authorList>
    </citation>
    <scope>NUCLEOTIDE SEQUENCE</scope>
    <source>
        <strain evidence="10">TOM.1374</strain>
    </source>
</reference>
<dbReference type="RefSeq" id="WP_003568695.1">
    <property type="nucleotide sequence ID" value="NC_014334.2"/>
</dbReference>
<evidence type="ECO:0000313" key="13">
    <source>
        <dbReference type="Proteomes" id="UP000237433"/>
    </source>
</evidence>
<accession>A0A0K1MQQ2</accession>
<dbReference type="AlphaFoldDB" id="A0A0K1MQQ2"/>
<dbReference type="GO" id="GO:0016887">
    <property type="term" value="F:ATP hydrolysis activity"/>
    <property type="evidence" value="ECO:0007669"/>
    <property type="project" value="InterPro"/>
</dbReference>
<dbReference type="PATRIC" id="fig|1597.20.peg.158"/>
<dbReference type="Proteomes" id="UP001231451">
    <property type="component" value="Unassembled WGS sequence"/>
</dbReference>
<keyword evidence="5 9" id="KW-0067">ATP-binding</keyword>
<dbReference type="PANTHER" id="PTHR42788:SF18">
    <property type="entry name" value="TAURINE IMPORT ATP-BINDING PROTEIN TAUB"/>
    <property type="match status" value="1"/>
</dbReference>
<keyword evidence="2" id="KW-1003">Cell membrane</keyword>
<dbReference type="PANTHER" id="PTHR42788">
    <property type="entry name" value="TAURINE IMPORT ATP-BINDING PROTEIN-RELATED"/>
    <property type="match status" value="1"/>
</dbReference>
<dbReference type="InterPro" id="IPR027417">
    <property type="entry name" value="P-loop_NTPase"/>
</dbReference>
<evidence type="ECO:0000313" key="12">
    <source>
        <dbReference type="EMBL" id="POE43533.1"/>
    </source>
</evidence>
<gene>
    <name evidence="12" type="ORF">ACX51_04730</name>
    <name evidence="10" type="ORF">QUF16_07705</name>
    <name evidence="11" type="ORF">RF672_14070</name>
</gene>
<feature type="domain" description="ABC transporter" evidence="8">
    <location>
        <begin position="1"/>
        <end position="229"/>
    </location>
</feature>
<dbReference type="EMBL" id="LGIY01000005">
    <property type="protein sequence ID" value="POE43533.1"/>
    <property type="molecule type" value="Genomic_DNA"/>
</dbReference>
<organism evidence="9">
    <name type="scientific">Lacticaseibacillus paracasei</name>
    <name type="common">Lactobacillus paracasei</name>
    <dbReference type="NCBI Taxonomy" id="1597"/>
    <lineage>
        <taxon>Bacteria</taxon>
        <taxon>Bacillati</taxon>
        <taxon>Bacillota</taxon>
        <taxon>Bacilli</taxon>
        <taxon>Lactobacillales</taxon>
        <taxon>Lactobacillaceae</taxon>
        <taxon>Lacticaseibacillus</taxon>
    </lineage>
</organism>
<dbReference type="SUPFAM" id="SSF52540">
    <property type="entry name" value="P-loop containing nucleoside triphosphate hydrolases"/>
    <property type="match status" value="1"/>
</dbReference>
<keyword evidence="4" id="KW-0547">Nucleotide-binding</keyword>
<dbReference type="InterPro" id="IPR003439">
    <property type="entry name" value="ABC_transporter-like_ATP-bd"/>
</dbReference>
<reference evidence="14" key="4">
    <citation type="submission" date="2023-07" db="EMBL/GenBank/DDBJ databases">
        <title>Lacticaseibacillus paracasei KCKM 0992.</title>
        <authorList>
            <person name="Kim T.W."/>
        </authorList>
    </citation>
    <scope>NUCLEOTIDE SEQUENCE [LARGE SCALE GENOMIC DNA]</scope>
    <source>
        <strain evidence="14">KCKM 0992</strain>
    </source>
</reference>
<dbReference type="EMBL" id="LN846897">
    <property type="protein sequence ID" value="CRL16814.1"/>
    <property type="molecule type" value="Genomic_DNA"/>
</dbReference>
<accession>S4ZIH0</accession>
<reference evidence="11" key="5">
    <citation type="submission" date="2024-03" db="EMBL/GenBank/DDBJ databases">
        <title>Lacticaseibacillus paracasei KCKM 0992.</title>
        <authorList>
            <person name="Kim T.W."/>
        </authorList>
    </citation>
    <scope>NUCLEOTIDE SEQUENCE</scope>
    <source>
        <strain evidence="11">KCKM 0992</strain>
    </source>
</reference>
<evidence type="ECO:0000256" key="7">
    <source>
        <dbReference type="ARBA" id="ARBA00023136"/>
    </source>
</evidence>
<evidence type="ECO:0000259" key="8">
    <source>
        <dbReference type="PROSITE" id="PS50893"/>
    </source>
</evidence>
<reference evidence="12 13" key="2">
    <citation type="journal article" date="2015" name="J. Am. Soc. Brew. Chem.">
        <title>Dissolved carbon dioxide selects for lactic acid bacteria able to grow in and spoil packaged beer.</title>
        <authorList>
            <person name="Bergsveinson J."/>
            <person name="Redekop A."/>
            <person name="Zoerb S."/>
            <person name="Ziola B."/>
        </authorList>
    </citation>
    <scope>NUCLEOTIDE SEQUENCE [LARGE SCALE GENOMIC DNA]</scope>
    <source>
        <strain evidence="12 13">CCC B1205</strain>
    </source>
</reference>
<keyword evidence="1" id="KW-0813">Transport</keyword>
<dbReference type="InterPro" id="IPR050166">
    <property type="entry name" value="ABC_transporter_ATP-bind"/>
</dbReference>
<evidence type="ECO:0000256" key="2">
    <source>
        <dbReference type="ARBA" id="ARBA00022475"/>
    </source>
</evidence>
<dbReference type="EMBL" id="JAUCBG010000008">
    <property type="protein sequence ID" value="MDM7454232.1"/>
    <property type="molecule type" value="Genomic_DNA"/>
</dbReference>
<evidence type="ECO:0000313" key="10">
    <source>
        <dbReference type="EMBL" id="MDM7454232.1"/>
    </source>
</evidence>
<evidence type="ECO:0000313" key="11">
    <source>
        <dbReference type="EMBL" id="MDR7625685.1"/>
    </source>
</evidence>
<evidence type="ECO:0000256" key="3">
    <source>
        <dbReference type="ARBA" id="ARBA00022519"/>
    </source>
</evidence>
<dbReference type="Gene3D" id="3.40.50.300">
    <property type="entry name" value="P-loop containing nucleotide triphosphate hydrolases"/>
    <property type="match status" value="1"/>
</dbReference>
<dbReference type="KEGG" id="lcl:LOCK919_0160"/>
<dbReference type="InterPro" id="IPR003593">
    <property type="entry name" value="AAA+_ATPase"/>
</dbReference>
<keyword evidence="7" id="KW-0472">Membrane</keyword>
<keyword evidence="3" id="KW-0997">Cell inner membrane</keyword>
<dbReference type="Proteomes" id="UP000237433">
    <property type="component" value="Unassembled WGS sequence"/>
</dbReference>
<dbReference type="GeneID" id="57088897"/>
<evidence type="ECO:0000256" key="6">
    <source>
        <dbReference type="ARBA" id="ARBA00022967"/>
    </source>
</evidence>
<protein>
    <submittedName>
        <fullName evidence="9 12">ABC transporter ATP-binding protein</fullName>
    </submittedName>
    <submittedName>
        <fullName evidence="10">ATP-binding cassette domain-containing protein</fullName>
    </submittedName>
</protein>
<sequence length="243" mass="27277">MTLLDINHVDYCYNEGTSPTIHNISLTVCPNSTTVIIGPSGIGKTTLLNLIAGYLKPSQGTLTMNGKSITGPSWKRGVVFQTMALYPWLNVRDNILFGPKMRHQSSDDFTMLLEKAGLTHYVNRPIYTLSGGLKQRVALVRAFINHPPLLMLDESFGALDNHTRAEMHTLLFDLWRATQNAMIIITHDIDEALFLGQQIVVINGHPGTIKAEYKNSFFQQPVSQAYAEPTYLKFRNRLLKNIC</sequence>
<dbReference type="SMART" id="SM00382">
    <property type="entry name" value="AAA"/>
    <property type="match status" value="1"/>
</dbReference>
<evidence type="ECO:0000313" key="14">
    <source>
        <dbReference type="Proteomes" id="UP001268544"/>
    </source>
</evidence>
<proteinExistence type="predicted"/>
<name>A0A0K1MQQ2_LACPA</name>
<dbReference type="Proteomes" id="UP001268544">
    <property type="component" value="Unassembled WGS sequence"/>
</dbReference>
<evidence type="ECO:0000256" key="5">
    <source>
        <dbReference type="ARBA" id="ARBA00022840"/>
    </source>
</evidence>
<evidence type="ECO:0000256" key="1">
    <source>
        <dbReference type="ARBA" id="ARBA00022448"/>
    </source>
</evidence>
<dbReference type="PROSITE" id="PS50893">
    <property type="entry name" value="ABC_TRANSPORTER_2"/>
    <property type="match status" value="1"/>
</dbReference>
<dbReference type="Pfam" id="PF00005">
    <property type="entry name" value="ABC_tran"/>
    <property type="match status" value="1"/>
</dbReference>
<keyword evidence="6" id="KW-1278">Translocase</keyword>
<evidence type="ECO:0000256" key="4">
    <source>
        <dbReference type="ARBA" id="ARBA00022741"/>
    </source>
</evidence>
<dbReference type="KEGG" id="lcz:LCAZH_0167"/>
<reference evidence="9" key="1">
    <citation type="journal article" date="2015" name="Front. Microbiol.">
        <title>The vaginal isolate Lactobacillus paracasei LPC-S01 (DSM 26760) is suitable for oral administration.</title>
        <authorList>
            <person name="Balzaretti S."/>
            <person name="Taverniti V."/>
            <person name="Rondini G."/>
            <person name="Marcolegio G."/>
            <person name="Minuzzo M."/>
            <person name="Remagni M.C."/>
            <person name="Fiore W."/>
            <person name="Arioli S."/>
            <person name="Guglielmetti S."/>
        </authorList>
    </citation>
    <scope>NUCLEOTIDE SEQUENCE</scope>
    <source>
        <strain evidence="9">LPC-S01</strain>
    </source>
</reference>
<dbReference type="EMBL" id="JAVKVH010000001">
    <property type="protein sequence ID" value="MDR7625685.1"/>
    <property type="molecule type" value="Genomic_DNA"/>
</dbReference>
<evidence type="ECO:0000313" key="9">
    <source>
        <dbReference type="EMBL" id="CRL16814.1"/>
    </source>
</evidence>